<dbReference type="GeneID" id="90036167"/>
<name>A0ABR1F660_9ASCO</name>
<comment type="pathway">
    <text evidence="1">Pyrimidine metabolism; dTTP biosynthesis.</text>
</comment>
<evidence type="ECO:0000259" key="9">
    <source>
        <dbReference type="Pfam" id="PF02223"/>
    </source>
</evidence>
<proteinExistence type="inferred from homology"/>
<evidence type="ECO:0000256" key="2">
    <source>
        <dbReference type="ARBA" id="ARBA00009776"/>
    </source>
</evidence>
<dbReference type="Proteomes" id="UP001498771">
    <property type="component" value="Unassembled WGS sequence"/>
</dbReference>
<dbReference type="InterPro" id="IPR039430">
    <property type="entry name" value="Thymidylate_kin-like_dom"/>
</dbReference>
<evidence type="ECO:0000256" key="1">
    <source>
        <dbReference type="ARBA" id="ARBA00004992"/>
    </source>
</evidence>
<dbReference type="Gene3D" id="3.40.50.300">
    <property type="entry name" value="P-loop containing nucleotide triphosphate hydrolases"/>
    <property type="match status" value="1"/>
</dbReference>
<dbReference type="InterPro" id="IPR018095">
    <property type="entry name" value="Thymidylate_kin_CS"/>
</dbReference>
<feature type="domain" description="Thymidylate kinase-like" evidence="9">
    <location>
        <begin position="16"/>
        <end position="205"/>
    </location>
</feature>
<dbReference type="GO" id="GO:0016301">
    <property type="term" value="F:kinase activity"/>
    <property type="evidence" value="ECO:0007669"/>
    <property type="project" value="UniProtKB-KW"/>
</dbReference>
<evidence type="ECO:0000313" key="10">
    <source>
        <dbReference type="EMBL" id="KAK7205320.1"/>
    </source>
</evidence>
<keyword evidence="8" id="KW-0067">ATP-binding</keyword>
<gene>
    <name evidence="10" type="ORF">BZA70DRAFT_247611</name>
</gene>
<sequence length="224" mass="24668">MTTSSETKTRGRLILLEGLDRAGKTTQCRLLCDYLISLNGAGSCRVQKVPDRTTQIGQMINSYLASNTTLPDQSIHLLFSANRWELRESILSSLMAGQTVILDRYVPSGVAYSLAKGVDSMSLEWCTAPERGLPRPDLTIFLDIDPENAKLQSTRADFGQERYEVTEFQEKVRECFKKVLAKGALDVGPVFTIDACRTIEQVTADVVRAVDSVVVSGSEVSTLL</sequence>
<dbReference type="PANTHER" id="PTHR10344:SF1">
    <property type="entry name" value="THYMIDYLATE KINASE"/>
    <property type="match status" value="1"/>
</dbReference>
<accession>A0ABR1F660</accession>
<dbReference type="InterPro" id="IPR027417">
    <property type="entry name" value="P-loop_NTPase"/>
</dbReference>
<dbReference type="NCBIfam" id="TIGR00041">
    <property type="entry name" value="DTMP_kinase"/>
    <property type="match status" value="1"/>
</dbReference>
<evidence type="ECO:0000256" key="7">
    <source>
        <dbReference type="ARBA" id="ARBA00022777"/>
    </source>
</evidence>
<reference evidence="10 11" key="1">
    <citation type="submission" date="2024-03" db="EMBL/GenBank/DDBJ databases">
        <title>Genome-scale model development and genomic sequencing of the oleaginous clade Lipomyces.</title>
        <authorList>
            <consortium name="Lawrence Berkeley National Laboratory"/>
            <person name="Czajka J.J."/>
            <person name="Han Y."/>
            <person name="Kim J."/>
            <person name="Mondo S.J."/>
            <person name="Hofstad B.A."/>
            <person name="Robles A."/>
            <person name="Haridas S."/>
            <person name="Riley R."/>
            <person name="LaButti K."/>
            <person name="Pangilinan J."/>
            <person name="Andreopoulos W."/>
            <person name="Lipzen A."/>
            <person name="Yan J."/>
            <person name="Wang M."/>
            <person name="Ng V."/>
            <person name="Grigoriev I.V."/>
            <person name="Spatafora J.W."/>
            <person name="Magnuson J.K."/>
            <person name="Baker S.E."/>
            <person name="Pomraning K.R."/>
        </authorList>
    </citation>
    <scope>NUCLEOTIDE SEQUENCE [LARGE SCALE GENOMIC DNA]</scope>
    <source>
        <strain evidence="10 11">Phaff 52-87</strain>
    </source>
</reference>
<evidence type="ECO:0000256" key="3">
    <source>
        <dbReference type="ARBA" id="ARBA00012980"/>
    </source>
</evidence>
<keyword evidence="7 10" id="KW-0418">Kinase</keyword>
<organism evidence="10 11">
    <name type="scientific">Myxozyma melibiosi</name>
    <dbReference type="NCBI Taxonomy" id="54550"/>
    <lineage>
        <taxon>Eukaryota</taxon>
        <taxon>Fungi</taxon>
        <taxon>Dikarya</taxon>
        <taxon>Ascomycota</taxon>
        <taxon>Saccharomycotina</taxon>
        <taxon>Lipomycetes</taxon>
        <taxon>Lipomycetales</taxon>
        <taxon>Lipomycetaceae</taxon>
        <taxon>Myxozyma</taxon>
    </lineage>
</organism>
<protein>
    <recommendedName>
        <fullName evidence="3">dTMP kinase</fullName>
        <ecNumber evidence="3">2.7.4.9</ecNumber>
    </recommendedName>
</protein>
<dbReference type="EC" id="2.7.4.9" evidence="3"/>
<keyword evidence="6" id="KW-0547">Nucleotide-binding</keyword>
<dbReference type="InterPro" id="IPR018094">
    <property type="entry name" value="Thymidylate_kinase"/>
</dbReference>
<dbReference type="HAMAP" id="MF_00165">
    <property type="entry name" value="Thymidylate_kinase"/>
    <property type="match status" value="1"/>
</dbReference>
<evidence type="ECO:0000256" key="5">
    <source>
        <dbReference type="ARBA" id="ARBA00022727"/>
    </source>
</evidence>
<dbReference type="EMBL" id="JBBJBU010000005">
    <property type="protein sequence ID" value="KAK7205320.1"/>
    <property type="molecule type" value="Genomic_DNA"/>
</dbReference>
<keyword evidence="11" id="KW-1185">Reference proteome</keyword>
<dbReference type="RefSeq" id="XP_064768353.1">
    <property type="nucleotide sequence ID" value="XM_064910655.1"/>
</dbReference>
<dbReference type="SUPFAM" id="SSF52540">
    <property type="entry name" value="P-loop containing nucleoside triphosphate hydrolases"/>
    <property type="match status" value="1"/>
</dbReference>
<dbReference type="CDD" id="cd01672">
    <property type="entry name" value="TMPK"/>
    <property type="match status" value="1"/>
</dbReference>
<dbReference type="PROSITE" id="PS01331">
    <property type="entry name" value="THYMIDYLATE_KINASE"/>
    <property type="match status" value="1"/>
</dbReference>
<evidence type="ECO:0000256" key="6">
    <source>
        <dbReference type="ARBA" id="ARBA00022741"/>
    </source>
</evidence>
<dbReference type="PANTHER" id="PTHR10344">
    <property type="entry name" value="THYMIDYLATE KINASE"/>
    <property type="match status" value="1"/>
</dbReference>
<dbReference type="Pfam" id="PF02223">
    <property type="entry name" value="Thymidylate_kin"/>
    <property type="match status" value="1"/>
</dbReference>
<comment type="caution">
    <text evidence="10">The sequence shown here is derived from an EMBL/GenBank/DDBJ whole genome shotgun (WGS) entry which is preliminary data.</text>
</comment>
<comment type="similarity">
    <text evidence="2">Belongs to the thymidylate kinase family.</text>
</comment>
<evidence type="ECO:0000313" key="11">
    <source>
        <dbReference type="Proteomes" id="UP001498771"/>
    </source>
</evidence>
<evidence type="ECO:0000256" key="4">
    <source>
        <dbReference type="ARBA" id="ARBA00022679"/>
    </source>
</evidence>
<evidence type="ECO:0000256" key="8">
    <source>
        <dbReference type="ARBA" id="ARBA00022840"/>
    </source>
</evidence>
<keyword evidence="5" id="KW-0545">Nucleotide biosynthesis</keyword>
<keyword evidence="4" id="KW-0808">Transferase</keyword>